<accession>A0ABR0UHT3</accession>
<feature type="region of interest" description="Disordered" evidence="1">
    <location>
        <begin position="331"/>
        <end position="374"/>
    </location>
</feature>
<feature type="region of interest" description="Disordered" evidence="1">
    <location>
        <begin position="1"/>
        <end position="71"/>
    </location>
</feature>
<name>A0ABR0UHT3_REHGL</name>
<evidence type="ECO:0000313" key="2">
    <source>
        <dbReference type="EMBL" id="KAK6122123.1"/>
    </source>
</evidence>
<reference evidence="2 3" key="1">
    <citation type="journal article" date="2021" name="Comput. Struct. Biotechnol. J.">
        <title>De novo genome assembly of the potent medicinal plant Rehmannia glutinosa using nanopore technology.</title>
        <authorList>
            <person name="Ma L."/>
            <person name="Dong C."/>
            <person name="Song C."/>
            <person name="Wang X."/>
            <person name="Zheng X."/>
            <person name="Niu Y."/>
            <person name="Chen S."/>
            <person name="Feng W."/>
        </authorList>
    </citation>
    <scope>NUCLEOTIDE SEQUENCE [LARGE SCALE GENOMIC DNA]</scope>
    <source>
        <strain evidence="2">DH-2019</strain>
    </source>
</reference>
<protein>
    <recommendedName>
        <fullName evidence="4">Retrotransposon gag domain-containing protein</fullName>
    </recommendedName>
</protein>
<comment type="caution">
    <text evidence="2">The sequence shown here is derived from an EMBL/GenBank/DDBJ whole genome shotgun (WGS) entry which is preliminary data.</text>
</comment>
<sequence>MGGVGCEKRAKEVKSEYGRDPCESKRNTTLWTEHGRDTNKDKGNNARGRSPSLLIQEKHQKEVEDPMINMRTSDFEKMLERMLNDRERKGKAPMASPPREVPKDKEPTVVAADKEPGDVEEVASHQAPRARQPEARLGELPRVANMNDLSEQIEQATRKLEHLKRRGAVTSALQKRGSPFFPEILAEVVTTSFKLPDLPKYYRNKDPQEHLTAFDHVIQLYGQSDAMNARIFITTLKGKAQEWFTGFPMGTIVSYEQLDFINRFNDEALEVQDMRIDMMMNIRVHGLKKGALASALAHNPPMDKEELMGMTQQYIQEEEMNELKDHEWSITGQEVRVRKDPRERPHFKSEKDHERGRDQDRQRPAQFSRYTPLNAPRVHALMSIEGKNMLK</sequence>
<organism evidence="2 3">
    <name type="scientific">Rehmannia glutinosa</name>
    <name type="common">Chinese foxglove</name>
    <dbReference type="NCBI Taxonomy" id="99300"/>
    <lineage>
        <taxon>Eukaryota</taxon>
        <taxon>Viridiplantae</taxon>
        <taxon>Streptophyta</taxon>
        <taxon>Embryophyta</taxon>
        <taxon>Tracheophyta</taxon>
        <taxon>Spermatophyta</taxon>
        <taxon>Magnoliopsida</taxon>
        <taxon>eudicotyledons</taxon>
        <taxon>Gunneridae</taxon>
        <taxon>Pentapetalae</taxon>
        <taxon>asterids</taxon>
        <taxon>lamiids</taxon>
        <taxon>Lamiales</taxon>
        <taxon>Orobanchaceae</taxon>
        <taxon>Rehmannieae</taxon>
        <taxon>Rehmannia</taxon>
    </lineage>
</organism>
<evidence type="ECO:0000256" key="1">
    <source>
        <dbReference type="SAM" id="MobiDB-lite"/>
    </source>
</evidence>
<feature type="region of interest" description="Disordered" evidence="1">
    <location>
        <begin position="84"/>
        <end position="133"/>
    </location>
</feature>
<dbReference type="PANTHER" id="PTHR33223:SF10">
    <property type="entry name" value="AMINOTRANSFERASE-LIKE PLANT MOBILE DOMAIN-CONTAINING PROTEIN"/>
    <property type="match status" value="1"/>
</dbReference>
<dbReference type="PANTHER" id="PTHR33223">
    <property type="entry name" value="CCHC-TYPE DOMAIN-CONTAINING PROTEIN"/>
    <property type="match status" value="1"/>
</dbReference>
<dbReference type="Proteomes" id="UP001318860">
    <property type="component" value="Unassembled WGS sequence"/>
</dbReference>
<gene>
    <name evidence="2" type="ORF">DH2020_044133</name>
</gene>
<evidence type="ECO:0008006" key="4">
    <source>
        <dbReference type="Google" id="ProtNLM"/>
    </source>
</evidence>
<feature type="compositionally biased region" description="Basic and acidic residues" evidence="1">
    <location>
        <begin position="100"/>
        <end position="117"/>
    </location>
</feature>
<evidence type="ECO:0000313" key="3">
    <source>
        <dbReference type="Proteomes" id="UP001318860"/>
    </source>
</evidence>
<feature type="compositionally biased region" description="Basic and acidic residues" evidence="1">
    <location>
        <begin position="1"/>
        <end position="26"/>
    </location>
</feature>
<feature type="compositionally biased region" description="Basic and acidic residues" evidence="1">
    <location>
        <begin position="335"/>
        <end position="363"/>
    </location>
</feature>
<proteinExistence type="predicted"/>
<feature type="compositionally biased region" description="Basic and acidic residues" evidence="1">
    <location>
        <begin position="33"/>
        <end position="44"/>
    </location>
</feature>
<keyword evidence="3" id="KW-1185">Reference proteome</keyword>
<dbReference type="EMBL" id="JABTTQ020002763">
    <property type="protein sequence ID" value="KAK6122123.1"/>
    <property type="molecule type" value="Genomic_DNA"/>
</dbReference>